<dbReference type="PANTHER" id="PTHR42870">
    <property type="entry name" value="ACETYL-COA C-ACETYLTRANSFERASE"/>
    <property type="match status" value="1"/>
</dbReference>
<dbReference type="PIRSF" id="PIRSF000429">
    <property type="entry name" value="Ac-CoA_Ac_transf"/>
    <property type="match status" value="1"/>
</dbReference>
<accession>A0A2U9IVB4</accession>
<evidence type="ECO:0000313" key="5">
    <source>
        <dbReference type="Proteomes" id="UP000247586"/>
    </source>
</evidence>
<dbReference type="KEGG" id="mhk:DFR87_10455"/>
<dbReference type="InterPro" id="IPR016039">
    <property type="entry name" value="Thiolase-like"/>
</dbReference>
<dbReference type="GeneID" id="36835767"/>
<dbReference type="PANTHER" id="PTHR42870:SF6">
    <property type="entry name" value="ACETYL-COA C-ACYLTRANSFERASE"/>
    <property type="match status" value="1"/>
</dbReference>
<dbReference type="RefSeq" id="WP_110369489.1">
    <property type="nucleotide sequence ID" value="NZ_CP029287.2"/>
</dbReference>
<dbReference type="Proteomes" id="UP000247586">
    <property type="component" value="Chromosome"/>
</dbReference>
<dbReference type="GO" id="GO:0016747">
    <property type="term" value="F:acyltransferase activity, transferring groups other than amino-acyl groups"/>
    <property type="evidence" value="ECO:0007669"/>
    <property type="project" value="InterPro"/>
</dbReference>
<dbReference type="STRING" id="1293036.GCA_001315825_00507"/>
<evidence type="ECO:0000256" key="1">
    <source>
        <dbReference type="ARBA" id="ARBA00023229"/>
    </source>
</evidence>
<evidence type="ECO:0000259" key="2">
    <source>
        <dbReference type="Pfam" id="PF00108"/>
    </source>
</evidence>
<dbReference type="InterPro" id="IPR020616">
    <property type="entry name" value="Thiolase_N"/>
</dbReference>
<dbReference type="AlphaFoldDB" id="A0A2U9IVB4"/>
<dbReference type="InterPro" id="IPR055140">
    <property type="entry name" value="Thiolase_C_2"/>
</dbReference>
<dbReference type="CDD" id="cd00829">
    <property type="entry name" value="SCP-x_thiolase"/>
    <property type="match status" value="1"/>
</dbReference>
<organism evidence="4 5">
    <name type="scientific">Metallosphaera hakonensis JCM 8857 = DSM 7519</name>
    <dbReference type="NCBI Taxonomy" id="1293036"/>
    <lineage>
        <taxon>Archaea</taxon>
        <taxon>Thermoproteota</taxon>
        <taxon>Thermoprotei</taxon>
        <taxon>Sulfolobales</taxon>
        <taxon>Sulfolobaceae</taxon>
        <taxon>Metallosphaera</taxon>
    </lineage>
</organism>
<dbReference type="Pfam" id="PF22691">
    <property type="entry name" value="Thiolase_C_1"/>
    <property type="match status" value="1"/>
</dbReference>
<dbReference type="InterPro" id="IPR002155">
    <property type="entry name" value="Thiolase"/>
</dbReference>
<reference evidence="5" key="2">
    <citation type="submission" date="2020-03" db="EMBL/GenBank/DDBJ databases">
        <title>Complete Genome Sequences of Extremely Thermoacidophilic, Metal-Mobilizing Type-Strain Members of the Archaeal Family Sulfolobaceae: Acidianus brierleyi DSM-1651T, Acidianus sulfidivorans DSM-18786T, Metallosphaera hakonensis DSM-7519T, and Metallosphaera prunae DSM-10039T.</title>
        <authorList>
            <person name="Counts J.A."/>
            <person name="Kelly R.M."/>
        </authorList>
    </citation>
    <scope>NUCLEOTIDE SEQUENCE [LARGE SCALE GENOMIC DNA]</scope>
    <source>
        <strain evidence="5">HO1-1</strain>
    </source>
</reference>
<reference evidence="4 5" key="1">
    <citation type="submission" date="2018-05" db="EMBL/GenBank/DDBJ databases">
        <title>Complete Genome Sequences of Extremely Thermoacidophilic, Metal-Mobilizing Type-Strain Members of the Archaeal Family Sulfolobaceae: Acidianus brierleyi DSM-1651T, Acidianus sulfidivorans DSM-18786T, Metallosphaera hakonensis DSM-7519T, and Metallosphaera prunae DSM-10039T.</title>
        <authorList>
            <person name="Counts J.A."/>
            <person name="Kelly R.M."/>
        </authorList>
    </citation>
    <scope>NUCLEOTIDE SEQUENCE [LARGE SCALE GENOMIC DNA]</scope>
    <source>
        <strain evidence="4 5">HO1-1</strain>
    </source>
</reference>
<dbReference type="Gene3D" id="3.40.47.10">
    <property type="match status" value="1"/>
</dbReference>
<protein>
    <submittedName>
        <fullName evidence="4">Acetyl-CoA synthetase</fullName>
    </submittedName>
</protein>
<evidence type="ECO:0000313" key="4">
    <source>
        <dbReference type="EMBL" id="AWS00031.1"/>
    </source>
</evidence>
<name>A0A2U9IVB4_9CREN</name>
<dbReference type="OrthoDB" id="167534at2157"/>
<proteinExistence type="predicted"/>
<dbReference type="SUPFAM" id="SSF53901">
    <property type="entry name" value="Thiolase-like"/>
    <property type="match status" value="2"/>
</dbReference>
<keyword evidence="1" id="KW-0414">Isoprene biosynthesis</keyword>
<dbReference type="GO" id="GO:0008299">
    <property type="term" value="P:isoprenoid biosynthetic process"/>
    <property type="evidence" value="ECO:0007669"/>
    <property type="project" value="UniProtKB-KW"/>
</dbReference>
<dbReference type="EMBL" id="CP029287">
    <property type="protein sequence ID" value="AWS00031.1"/>
    <property type="molecule type" value="Genomic_DNA"/>
</dbReference>
<evidence type="ECO:0000259" key="3">
    <source>
        <dbReference type="Pfam" id="PF22691"/>
    </source>
</evidence>
<feature type="domain" description="Thiolase N-terminal" evidence="2">
    <location>
        <begin position="35"/>
        <end position="219"/>
    </location>
</feature>
<feature type="domain" description="Thiolase C-terminal" evidence="3">
    <location>
        <begin position="263"/>
        <end position="359"/>
    </location>
</feature>
<reference evidence="5" key="3">
    <citation type="submission" date="2020-03" db="EMBL/GenBank/DDBJ databases">
        <title>Sequencing and Assembly of Multiple Reported Metal-Biooxidizing Members of the Extremely Thermoacidophilic Archaeal Family Sulfolobaceae.</title>
        <authorList>
            <person name="Counts J.A."/>
            <person name="Kelly R.M."/>
        </authorList>
    </citation>
    <scope>NUCLEOTIDE SEQUENCE [LARGE SCALE GENOMIC DNA]</scope>
    <source>
        <strain evidence="5">HO1-1</strain>
    </source>
</reference>
<gene>
    <name evidence="4" type="ORF">DFR87_10455</name>
</gene>
<dbReference type="Pfam" id="PF00108">
    <property type="entry name" value="Thiolase_N"/>
    <property type="match status" value="1"/>
</dbReference>
<sequence length="360" mass="39239">MEVFVSGASLLKVDKYYENGLLDLAVASVSQLEAQLSEQKPDVIILANGYGEVTEEQTQLAGKLSNALGLKVPAIRVENADASGGSAVFSAYSLVKSGIAKSALVVGAEKLGDFPSSHLNDVIAQNLDEEFSYRAGVVPQAYAAIQMKLYMKKYNLPREYFAEWPYQMHKNAAENPNALLKFPVERDTILSSQVVSDPLRLFDTSARADGASAILITNEEVARKTCETPVKIEGVHFSNAGVNLRELLSVREAVLPWREFRPDFYEIHDSYSITAAMILDELGQERGKSLYSLDQLQVNFSGGLKARGYPGGATGVYQVAEGFLQITGTFKGKRVKDPRRGLVISMDDLGSTAISIALSR</sequence>
<keyword evidence="5" id="KW-1185">Reference proteome</keyword>